<dbReference type="PANTHER" id="PTHR13462">
    <property type="entry name" value="CALCIUM UNIPORTER PROTEIN, MITOCHONDRIAL"/>
    <property type="match status" value="1"/>
</dbReference>
<dbReference type="InterPro" id="IPR039055">
    <property type="entry name" value="MCU_fam"/>
</dbReference>
<gene>
    <name evidence="12" type="ORF">ACH5RR_027316</name>
</gene>
<keyword evidence="3" id="KW-0813">Transport</keyword>
<keyword evidence="7 10" id="KW-1133">Transmembrane helix</keyword>
<evidence type="ECO:0000256" key="6">
    <source>
        <dbReference type="ARBA" id="ARBA00022837"/>
    </source>
</evidence>
<keyword evidence="6" id="KW-0106">Calcium</keyword>
<comment type="caution">
    <text evidence="12">The sequence shown here is derived from an EMBL/GenBank/DDBJ whole genome shotgun (WGS) entry which is preliminary data.</text>
</comment>
<dbReference type="GO" id="GO:0016020">
    <property type="term" value="C:membrane"/>
    <property type="evidence" value="ECO:0007669"/>
    <property type="project" value="UniProtKB-SubCell"/>
</dbReference>
<evidence type="ECO:0000256" key="7">
    <source>
        <dbReference type="ARBA" id="ARBA00022989"/>
    </source>
</evidence>
<dbReference type="PANTHER" id="PTHR13462:SF17">
    <property type="entry name" value="CALCIUM UNIPORTER PROTEIN 4, MITOCHONDRIAL"/>
    <property type="match status" value="1"/>
</dbReference>
<name>A0ABD2Z6X8_9GENT</name>
<evidence type="ECO:0000256" key="5">
    <source>
        <dbReference type="ARBA" id="ARBA00022692"/>
    </source>
</evidence>
<evidence type="ECO:0000256" key="4">
    <source>
        <dbReference type="ARBA" id="ARBA00022568"/>
    </source>
</evidence>
<protein>
    <recommendedName>
        <fullName evidence="11">Calcium uniporter protein C-terminal domain-containing protein</fullName>
    </recommendedName>
</protein>
<comment type="subcellular location">
    <subcellularLocation>
        <location evidence="1">Membrane</location>
        <topology evidence="1">Multi-pass membrane protein</topology>
    </subcellularLocation>
</comment>
<evidence type="ECO:0000313" key="13">
    <source>
        <dbReference type="Proteomes" id="UP001630127"/>
    </source>
</evidence>
<organism evidence="12 13">
    <name type="scientific">Cinchona calisaya</name>
    <dbReference type="NCBI Taxonomy" id="153742"/>
    <lineage>
        <taxon>Eukaryota</taxon>
        <taxon>Viridiplantae</taxon>
        <taxon>Streptophyta</taxon>
        <taxon>Embryophyta</taxon>
        <taxon>Tracheophyta</taxon>
        <taxon>Spermatophyta</taxon>
        <taxon>Magnoliopsida</taxon>
        <taxon>eudicotyledons</taxon>
        <taxon>Gunneridae</taxon>
        <taxon>Pentapetalae</taxon>
        <taxon>asterids</taxon>
        <taxon>lamiids</taxon>
        <taxon>Gentianales</taxon>
        <taxon>Rubiaceae</taxon>
        <taxon>Cinchonoideae</taxon>
        <taxon>Cinchoneae</taxon>
        <taxon>Cinchona</taxon>
    </lineage>
</organism>
<evidence type="ECO:0000256" key="8">
    <source>
        <dbReference type="ARBA" id="ARBA00023065"/>
    </source>
</evidence>
<keyword evidence="4" id="KW-0109">Calcium transport</keyword>
<dbReference type="AlphaFoldDB" id="A0ABD2Z6X8"/>
<accession>A0ABD2Z6X8</accession>
<evidence type="ECO:0000259" key="11">
    <source>
        <dbReference type="Pfam" id="PF04678"/>
    </source>
</evidence>
<sequence>MALRRTLSKSLLIFNNNNNKTTFRREYLTSPEFTKTGFFRRFLQQKSGINQAAPTKLPEFLSLPVGEKLRDTLWSINIPGDRLRLIPPAPKPEVGGITVTDAKKILRSVQLEKLRLRLREIPMNSISYYEYVKICVDVCENSEEGLEFAKMLDEAGSVIVVGNVVFLRPDQVAKSLEQMISQSIVRPNDPRRRELDQLEKQKAFIDKKAELQVRRELYCGLGFLVLQTLGFMRLTFWELNWDVMEPICFFVTSLHFVLAYGFFLSTSKEPSFEGYFRRRFKVKQRKLMETYNFDIEKYNQLCRAFYPANCDYQAWSKHVLEPINHGRGAVFGSIHD</sequence>
<evidence type="ECO:0000256" key="9">
    <source>
        <dbReference type="ARBA" id="ARBA00023136"/>
    </source>
</evidence>
<keyword evidence="13" id="KW-1185">Reference proteome</keyword>
<proteinExistence type="inferred from homology"/>
<feature type="domain" description="Calcium uniporter protein C-terminal" evidence="11">
    <location>
        <begin position="143"/>
        <end position="301"/>
    </location>
</feature>
<feature type="transmembrane region" description="Helical" evidence="10">
    <location>
        <begin position="217"/>
        <end position="237"/>
    </location>
</feature>
<dbReference type="GO" id="GO:0006816">
    <property type="term" value="P:calcium ion transport"/>
    <property type="evidence" value="ECO:0007669"/>
    <property type="project" value="UniProtKB-KW"/>
</dbReference>
<keyword evidence="9 10" id="KW-0472">Membrane</keyword>
<dbReference type="Proteomes" id="UP001630127">
    <property type="component" value="Unassembled WGS sequence"/>
</dbReference>
<keyword evidence="8" id="KW-0406">Ion transport</keyword>
<reference evidence="12 13" key="1">
    <citation type="submission" date="2024-11" db="EMBL/GenBank/DDBJ databases">
        <title>A near-complete genome assembly of Cinchona calisaya.</title>
        <authorList>
            <person name="Lian D.C."/>
            <person name="Zhao X.W."/>
            <person name="Wei L."/>
        </authorList>
    </citation>
    <scope>NUCLEOTIDE SEQUENCE [LARGE SCALE GENOMIC DNA]</scope>
    <source>
        <tissue evidence="12">Nenye</tissue>
    </source>
</reference>
<evidence type="ECO:0000313" key="12">
    <source>
        <dbReference type="EMBL" id="KAL3514599.1"/>
    </source>
</evidence>
<dbReference type="EMBL" id="JBJUIK010000011">
    <property type="protein sequence ID" value="KAL3514599.1"/>
    <property type="molecule type" value="Genomic_DNA"/>
</dbReference>
<dbReference type="InterPro" id="IPR006769">
    <property type="entry name" value="MCU_C"/>
</dbReference>
<evidence type="ECO:0000256" key="3">
    <source>
        <dbReference type="ARBA" id="ARBA00022448"/>
    </source>
</evidence>
<dbReference type="Pfam" id="PF04678">
    <property type="entry name" value="MCU"/>
    <property type="match status" value="1"/>
</dbReference>
<feature type="transmembrane region" description="Helical" evidence="10">
    <location>
        <begin position="243"/>
        <end position="263"/>
    </location>
</feature>
<keyword evidence="5 10" id="KW-0812">Transmembrane</keyword>
<evidence type="ECO:0000256" key="10">
    <source>
        <dbReference type="SAM" id="Phobius"/>
    </source>
</evidence>
<evidence type="ECO:0000256" key="1">
    <source>
        <dbReference type="ARBA" id="ARBA00004141"/>
    </source>
</evidence>
<comment type="similarity">
    <text evidence="2">Belongs to the MCU (TC 1.A.77) family.</text>
</comment>
<evidence type="ECO:0000256" key="2">
    <source>
        <dbReference type="ARBA" id="ARBA00005653"/>
    </source>
</evidence>